<evidence type="ECO:0000256" key="4">
    <source>
        <dbReference type="SAM" id="MobiDB-lite"/>
    </source>
</evidence>
<evidence type="ECO:0000313" key="6">
    <source>
        <dbReference type="Proteomes" id="UP000053411"/>
    </source>
</evidence>
<protein>
    <recommendedName>
        <fullName evidence="7">2,3-diketo-5-methylthio-1-phosphopentane phosphatase</fullName>
    </recommendedName>
</protein>
<keyword evidence="6" id="KW-1185">Reference proteome</keyword>
<dbReference type="NCBIfam" id="TIGR01691">
    <property type="entry name" value="enolase-ppase"/>
    <property type="match status" value="1"/>
</dbReference>
<evidence type="ECO:0000256" key="3">
    <source>
        <dbReference type="ARBA" id="ARBA00023167"/>
    </source>
</evidence>
<dbReference type="OrthoDB" id="272500at2759"/>
<feature type="region of interest" description="Disordered" evidence="4">
    <location>
        <begin position="1"/>
        <end position="31"/>
    </location>
</feature>
<reference evidence="5 6" key="1">
    <citation type="submission" date="2015-01" db="EMBL/GenBank/DDBJ databases">
        <title>The Genome Sequence of Fonsecaea multimorphosa CBS 102226.</title>
        <authorList>
            <consortium name="The Broad Institute Genomics Platform"/>
            <person name="Cuomo C."/>
            <person name="de Hoog S."/>
            <person name="Gorbushina A."/>
            <person name="Stielow B."/>
            <person name="Teixiera M."/>
            <person name="Abouelleil A."/>
            <person name="Chapman S.B."/>
            <person name="Priest M."/>
            <person name="Young S.K."/>
            <person name="Wortman J."/>
            <person name="Nusbaum C."/>
            <person name="Birren B."/>
        </authorList>
    </citation>
    <scope>NUCLEOTIDE SEQUENCE [LARGE SCALE GENOMIC DNA]</scope>
    <source>
        <strain evidence="5 6">CBS 102226</strain>
    </source>
</reference>
<dbReference type="GO" id="GO:0043874">
    <property type="term" value="F:acireductone synthase activity"/>
    <property type="evidence" value="ECO:0007669"/>
    <property type="project" value="InterPro"/>
</dbReference>
<dbReference type="Gene3D" id="3.40.50.1000">
    <property type="entry name" value="HAD superfamily/HAD-like"/>
    <property type="match status" value="1"/>
</dbReference>
<evidence type="ECO:0000256" key="1">
    <source>
        <dbReference type="ARBA" id="ARBA00022605"/>
    </source>
</evidence>
<gene>
    <name evidence="5" type="ORF">Z520_06627</name>
</gene>
<sequence>MVSTRSTKRRSRSPVARTAESRPAKIARKRKQAVQKPVKSFQGVEAILLDIGGRYSVVAIFSAAWNFPYALKALPDVLASKWNDSTFISYRDAFPESAASSPEAFETHVKDLTERDVKIAYLKNLQGYLWENGYKTNVYSTPVYPDVLQSLDTWSSSTASDAGKSTSKEISIYSSGSIFAQKLLFQHIKDPASPDDPKAVLDKRDIIKQWFDTTNAGLKQEAGSYAKIAAELGRDPKEILFLSDNVNEVRAAIQAGMKAAVVDRPGNAPLSDQERDEFEVVESFEEIELRE</sequence>
<accession>A0A0D2K3U7</accession>
<dbReference type="SFLD" id="SFLDG01129">
    <property type="entry name" value="C1.5:_HAD__Beta-PGM__Phosphata"/>
    <property type="match status" value="1"/>
</dbReference>
<feature type="compositionally biased region" description="Basic residues" evidence="4">
    <location>
        <begin position="1"/>
        <end position="12"/>
    </location>
</feature>
<dbReference type="SFLD" id="SFLDG01133">
    <property type="entry name" value="C1.5.4:_Enolase-phosphatase_Li"/>
    <property type="match status" value="1"/>
</dbReference>
<evidence type="ECO:0008006" key="7">
    <source>
        <dbReference type="Google" id="ProtNLM"/>
    </source>
</evidence>
<evidence type="ECO:0000313" key="5">
    <source>
        <dbReference type="EMBL" id="KIX97849.1"/>
    </source>
</evidence>
<dbReference type="Gene3D" id="1.10.720.60">
    <property type="match status" value="1"/>
</dbReference>
<dbReference type="VEuPathDB" id="FungiDB:Z520_06627"/>
<dbReference type="RefSeq" id="XP_016631972.1">
    <property type="nucleotide sequence ID" value="XM_016777127.1"/>
</dbReference>
<proteinExistence type="predicted"/>
<dbReference type="SUPFAM" id="SSF56784">
    <property type="entry name" value="HAD-like"/>
    <property type="match status" value="1"/>
</dbReference>
<keyword evidence="2" id="KW-0378">Hydrolase</keyword>
<dbReference type="Proteomes" id="UP000053411">
    <property type="component" value="Unassembled WGS sequence"/>
</dbReference>
<dbReference type="SFLD" id="SFLDS00003">
    <property type="entry name" value="Haloacid_Dehalogenase"/>
    <property type="match status" value="1"/>
</dbReference>
<dbReference type="PANTHER" id="PTHR20371:SF1">
    <property type="entry name" value="ENOLASE-PHOSPHATASE E1"/>
    <property type="match status" value="1"/>
</dbReference>
<dbReference type="InterPro" id="IPR023943">
    <property type="entry name" value="Enolase-ppase_E1"/>
</dbReference>
<dbReference type="EMBL" id="KN848073">
    <property type="protein sequence ID" value="KIX97849.1"/>
    <property type="molecule type" value="Genomic_DNA"/>
</dbReference>
<dbReference type="GO" id="GO:0000287">
    <property type="term" value="F:magnesium ion binding"/>
    <property type="evidence" value="ECO:0007669"/>
    <property type="project" value="InterPro"/>
</dbReference>
<dbReference type="InterPro" id="IPR036412">
    <property type="entry name" value="HAD-like_sf"/>
</dbReference>
<dbReference type="GO" id="GO:0019509">
    <property type="term" value="P:L-methionine salvage from methylthioadenosine"/>
    <property type="evidence" value="ECO:0007669"/>
    <property type="project" value="InterPro"/>
</dbReference>
<name>A0A0D2K3U7_9EURO</name>
<organism evidence="5 6">
    <name type="scientific">Fonsecaea multimorphosa CBS 102226</name>
    <dbReference type="NCBI Taxonomy" id="1442371"/>
    <lineage>
        <taxon>Eukaryota</taxon>
        <taxon>Fungi</taxon>
        <taxon>Dikarya</taxon>
        <taxon>Ascomycota</taxon>
        <taxon>Pezizomycotina</taxon>
        <taxon>Eurotiomycetes</taxon>
        <taxon>Chaetothyriomycetidae</taxon>
        <taxon>Chaetothyriales</taxon>
        <taxon>Herpotrichiellaceae</taxon>
        <taxon>Fonsecaea</taxon>
    </lineage>
</organism>
<evidence type="ECO:0000256" key="2">
    <source>
        <dbReference type="ARBA" id="ARBA00022801"/>
    </source>
</evidence>
<keyword evidence="1" id="KW-0028">Amino-acid biosynthesis</keyword>
<dbReference type="PANTHER" id="PTHR20371">
    <property type="entry name" value="ENOLASE-PHOSPHATASE E1"/>
    <property type="match status" value="1"/>
</dbReference>
<dbReference type="STRING" id="1442371.A0A0D2K3U7"/>
<dbReference type="InterPro" id="IPR023214">
    <property type="entry name" value="HAD_sf"/>
</dbReference>
<keyword evidence="3" id="KW-0486">Methionine biosynthesis</keyword>
<dbReference type="GeneID" id="27712373"/>
<dbReference type="AlphaFoldDB" id="A0A0D2K3U7"/>